<keyword evidence="3" id="KW-1185">Reference proteome</keyword>
<feature type="non-terminal residue" evidence="2">
    <location>
        <position position="202"/>
    </location>
</feature>
<evidence type="ECO:0000256" key="1">
    <source>
        <dbReference type="SAM" id="MobiDB-lite"/>
    </source>
</evidence>
<organism evidence="3">
    <name type="scientific">Schizophyllum commune (strain H4-8 / FGSC 9210)</name>
    <name type="common">Split gill fungus</name>
    <dbReference type="NCBI Taxonomy" id="578458"/>
    <lineage>
        <taxon>Eukaryota</taxon>
        <taxon>Fungi</taxon>
        <taxon>Dikarya</taxon>
        <taxon>Basidiomycota</taxon>
        <taxon>Agaricomycotina</taxon>
        <taxon>Agaricomycetes</taxon>
        <taxon>Agaricomycetidae</taxon>
        <taxon>Agaricales</taxon>
        <taxon>Schizophyllaceae</taxon>
        <taxon>Schizophyllum</taxon>
    </lineage>
</organism>
<protein>
    <submittedName>
        <fullName evidence="2">Uncharacterized protein</fullName>
    </submittedName>
</protein>
<feature type="compositionally biased region" description="Basic and acidic residues" evidence="1">
    <location>
        <begin position="25"/>
        <end position="35"/>
    </location>
</feature>
<sequence>MSATAAKRRANCMISDTQALDGADEDHLRRGERHSSTSGRATSPLSRPDGGQANDCAICGWRAPRARDHAFFIQIDSGTSRVVPTNHTDPFVGTSGRGGPRFKATWKGLFLAPTTEERSPSTAAVHLEFIGSWKRRLLKWQELASTRLVRGRATLSTFFDARKPVFVPLEVSRPPQYTHADKQATPMTDIGGINTDTAAGHI</sequence>
<dbReference type="EMBL" id="GL377302">
    <property type="protein sequence ID" value="EFJ02133.1"/>
    <property type="molecule type" value="Genomic_DNA"/>
</dbReference>
<evidence type="ECO:0000313" key="3">
    <source>
        <dbReference type="Proteomes" id="UP000007431"/>
    </source>
</evidence>
<dbReference type="AlphaFoldDB" id="D8PMG1"/>
<dbReference type="RefSeq" id="XP_003037035.1">
    <property type="nucleotide sequence ID" value="XM_003036989.1"/>
</dbReference>
<dbReference type="VEuPathDB" id="FungiDB:SCHCODRAFT_02663686"/>
<dbReference type="HOGENOM" id="CLU_1355345_0_0_1"/>
<dbReference type="GeneID" id="9589047"/>
<dbReference type="Proteomes" id="UP000007431">
    <property type="component" value="Unassembled WGS sequence"/>
</dbReference>
<feature type="region of interest" description="Disordered" evidence="1">
    <location>
        <begin position="16"/>
        <end position="51"/>
    </location>
</feature>
<dbReference type="KEGG" id="scm:SCHCO_02663686"/>
<reference evidence="2 3" key="1">
    <citation type="journal article" date="2010" name="Nat. Biotechnol.">
        <title>Genome sequence of the model mushroom Schizophyllum commune.</title>
        <authorList>
            <person name="Ohm R.A."/>
            <person name="de Jong J.F."/>
            <person name="Lugones L.G."/>
            <person name="Aerts A."/>
            <person name="Kothe E."/>
            <person name="Stajich J.E."/>
            <person name="de Vries R.P."/>
            <person name="Record E."/>
            <person name="Levasseur A."/>
            <person name="Baker S.E."/>
            <person name="Bartholomew K.A."/>
            <person name="Coutinho P.M."/>
            <person name="Erdmann S."/>
            <person name="Fowler T.J."/>
            <person name="Gathman A.C."/>
            <person name="Lombard V."/>
            <person name="Henrissat B."/>
            <person name="Knabe N."/>
            <person name="Kuees U."/>
            <person name="Lilly W.W."/>
            <person name="Lindquist E."/>
            <person name="Lucas S."/>
            <person name="Magnuson J.K."/>
            <person name="Piumi F."/>
            <person name="Raudaskoski M."/>
            <person name="Salamov A."/>
            <person name="Schmutz J."/>
            <person name="Schwarze F.W.M.R."/>
            <person name="vanKuyk P.A."/>
            <person name="Horton J.S."/>
            <person name="Grigoriev I.V."/>
            <person name="Woesten H.A.B."/>
        </authorList>
    </citation>
    <scope>NUCLEOTIDE SEQUENCE [LARGE SCALE GENOMIC DNA]</scope>
    <source>
        <strain evidence="3">H4-8 / FGSC 9210</strain>
    </source>
</reference>
<gene>
    <name evidence="2" type="ORF">SCHCODRAFT_103510</name>
</gene>
<accession>D8PMG1</accession>
<evidence type="ECO:0000313" key="2">
    <source>
        <dbReference type="EMBL" id="EFJ02133.1"/>
    </source>
</evidence>
<name>D8PMG1_SCHCM</name>
<proteinExistence type="predicted"/>
<feature type="compositionally biased region" description="Polar residues" evidence="1">
    <location>
        <begin position="36"/>
        <end position="45"/>
    </location>
</feature>
<dbReference type="InParanoid" id="D8PMG1"/>